<dbReference type="GO" id="GO:0000155">
    <property type="term" value="F:phosphorelay sensor kinase activity"/>
    <property type="evidence" value="ECO:0007669"/>
    <property type="project" value="InterPro"/>
</dbReference>
<comment type="caution">
    <text evidence="1">The sequence shown here is derived from an EMBL/GenBank/DDBJ whole genome shotgun (WGS) entry which is preliminary data.</text>
</comment>
<dbReference type="AlphaFoldDB" id="A0A835Z4C3"/>
<dbReference type="Gene3D" id="3.30.565.10">
    <property type="entry name" value="Histidine kinase-like ATPase, C-terminal domain"/>
    <property type="match status" value="1"/>
</dbReference>
<name>A0A835Z4C3_9STRA</name>
<dbReference type="SUPFAM" id="SSF55874">
    <property type="entry name" value="ATPase domain of HSP90 chaperone/DNA topoisomerase II/histidine kinase"/>
    <property type="match status" value="1"/>
</dbReference>
<evidence type="ECO:0000313" key="2">
    <source>
        <dbReference type="Proteomes" id="UP000664859"/>
    </source>
</evidence>
<accession>A0A835Z4C3</accession>
<gene>
    <name evidence="1" type="ORF">JKP88DRAFT_255283</name>
</gene>
<sequence>VAHDLGTPLTTFSLGLQLLQEDADITPAMRDVLDMQEDADVAPAMRNVLDIQALAMDAMNAIRHHALDAAAFSAGHRPIPTRTVGSIRVLTERCVLRVTLSSTVEVSAGHRPIPTRTVGSMWVLIERCINILSMDLGAEASMVMVCRDQRDGSAAAAAAIAAASRSVIEWEWSVHDGIAPYIATDFSWVQDMVLQLLNNAKKHAVGTGRVVTTVAIDAAGQLRFTVRDFGAGVAHGVGSGMFDKFK</sequence>
<evidence type="ECO:0000313" key="1">
    <source>
        <dbReference type="EMBL" id="KAG5184790.1"/>
    </source>
</evidence>
<dbReference type="Proteomes" id="UP000664859">
    <property type="component" value="Unassembled WGS sequence"/>
</dbReference>
<keyword evidence="2" id="KW-1185">Reference proteome</keyword>
<organism evidence="1 2">
    <name type="scientific">Tribonema minus</name>
    <dbReference type="NCBI Taxonomy" id="303371"/>
    <lineage>
        <taxon>Eukaryota</taxon>
        <taxon>Sar</taxon>
        <taxon>Stramenopiles</taxon>
        <taxon>Ochrophyta</taxon>
        <taxon>PX clade</taxon>
        <taxon>Xanthophyceae</taxon>
        <taxon>Tribonematales</taxon>
        <taxon>Tribonemataceae</taxon>
        <taxon>Tribonema</taxon>
    </lineage>
</organism>
<protein>
    <submittedName>
        <fullName evidence="1">Uncharacterized protein</fullName>
    </submittedName>
</protein>
<dbReference type="EMBL" id="JAFCMP010000151">
    <property type="protein sequence ID" value="KAG5184790.1"/>
    <property type="molecule type" value="Genomic_DNA"/>
</dbReference>
<dbReference type="InterPro" id="IPR036890">
    <property type="entry name" value="HATPase_C_sf"/>
</dbReference>
<reference evidence="1" key="1">
    <citation type="submission" date="2021-02" db="EMBL/GenBank/DDBJ databases">
        <title>First Annotated Genome of the Yellow-green Alga Tribonema minus.</title>
        <authorList>
            <person name="Mahan K.M."/>
        </authorList>
    </citation>
    <scope>NUCLEOTIDE SEQUENCE</scope>
    <source>
        <strain evidence="1">UTEX B ZZ1240</strain>
    </source>
</reference>
<proteinExistence type="predicted"/>
<dbReference type="CDD" id="cd00082">
    <property type="entry name" value="HisKA"/>
    <property type="match status" value="1"/>
</dbReference>
<dbReference type="InterPro" id="IPR003661">
    <property type="entry name" value="HisK_dim/P_dom"/>
</dbReference>
<feature type="non-terminal residue" evidence="1">
    <location>
        <position position="246"/>
    </location>
</feature>